<sequence length="262" mass="30910">MKLTAYNGANNVSVEFLDVNSGWMNFKITVGKQTFENRFSNVFDPILELKAWLEAISLGVKQCSFDFDNEGNEFKFDYSRLGYNRFVFTVSECYEDKIHITDWVDPKQLVKAFYYGFLNFVDSEVYQFYEWEEYSYKSKLQDLLQIKGKQLIDHLMSLSTIEFQNLIFSLNPHFSYDFPGVTDKEELKKLNIKYVINDNILPEDIKMVKTPIYDFMPLNYEVMSIEEQLRFVSDILKTVNGQYGANVKKFKSSIIEKYLKTK</sequence>
<dbReference type="OrthoDB" id="1493628at2"/>
<accession>A0A2W7Q442</accession>
<name>A0A2W7Q442_9BACT</name>
<gene>
    <name evidence="1" type="ORF">LX69_01934</name>
</gene>
<keyword evidence="2" id="KW-1185">Reference proteome</keyword>
<reference evidence="1 2" key="1">
    <citation type="submission" date="2018-06" db="EMBL/GenBank/DDBJ databases">
        <title>Genomic Encyclopedia of Archaeal and Bacterial Type Strains, Phase II (KMG-II): from individual species to whole genera.</title>
        <authorList>
            <person name="Goeker M."/>
        </authorList>
    </citation>
    <scope>NUCLEOTIDE SEQUENCE [LARGE SCALE GENOMIC DNA]</scope>
    <source>
        <strain evidence="1 2">DSM 6779</strain>
    </source>
</reference>
<comment type="caution">
    <text evidence="1">The sequence shown here is derived from an EMBL/GenBank/DDBJ whole genome shotgun (WGS) entry which is preliminary data.</text>
</comment>
<evidence type="ECO:0000313" key="1">
    <source>
        <dbReference type="EMBL" id="PZX16439.1"/>
    </source>
</evidence>
<dbReference type="EMBL" id="QKZK01000013">
    <property type="protein sequence ID" value="PZX16439.1"/>
    <property type="molecule type" value="Genomic_DNA"/>
</dbReference>
<dbReference type="AlphaFoldDB" id="A0A2W7Q442"/>
<dbReference type="RefSeq" id="WP_146260702.1">
    <property type="nucleotide sequence ID" value="NZ_QKZK01000013.1"/>
</dbReference>
<evidence type="ECO:0000313" key="2">
    <source>
        <dbReference type="Proteomes" id="UP000249239"/>
    </source>
</evidence>
<organism evidence="1 2">
    <name type="scientific">Breznakibacter xylanolyticus</name>
    <dbReference type="NCBI Taxonomy" id="990"/>
    <lineage>
        <taxon>Bacteria</taxon>
        <taxon>Pseudomonadati</taxon>
        <taxon>Bacteroidota</taxon>
        <taxon>Bacteroidia</taxon>
        <taxon>Marinilabiliales</taxon>
        <taxon>Marinilabiliaceae</taxon>
        <taxon>Breznakibacter</taxon>
    </lineage>
</organism>
<proteinExistence type="predicted"/>
<protein>
    <submittedName>
        <fullName evidence="1">Uncharacterized protein</fullName>
    </submittedName>
</protein>
<dbReference type="Proteomes" id="UP000249239">
    <property type="component" value="Unassembled WGS sequence"/>
</dbReference>